<dbReference type="EMBL" id="CM017701">
    <property type="protein sequence ID" value="TYG83174.1"/>
    <property type="molecule type" value="Genomic_DNA"/>
</dbReference>
<dbReference type="Pfam" id="PF00181">
    <property type="entry name" value="Ribosomal_L2_N"/>
    <property type="match status" value="1"/>
</dbReference>
<evidence type="ECO:0000256" key="1">
    <source>
        <dbReference type="ARBA" id="ARBA00005636"/>
    </source>
</evidence>
<evidence type="ECO:0000313" key="5">
    <source>
        <dbReference type="EMBL" id="TYG83174.1"/>
    </source>
</evidence>
<evidence type="ECO:0000313" key="6">
    <source>
        <dbReference type="Proteomes" id="UP000323506"/>
    </source>
</evidence>
<evidence type="ECO:0000256" key="3">
    <source>
        <dbReference type="ARBA" id="ARBA00023274"/>
    </source>
</evidence>
<dbReference type="PANTHER" id="PTHR13691">
    <property type="entry name" value="RIBOSOMAL PROTEIN L2"/>
    <property type="match status" value="1"/>
</dbReference>
<dbReference type="SMART" id="SM01383">
    <property type="entry name" value="Ribosomal_L2"/>
    <property type="match status" value="1"/>
</dbReference>
<dbReference type="InterPro" id="IPR012340">
    <property type="entry name" value="NA-bd_OB-fold"/>
</dbReference>
<comment type="similarity">
    <text evidence="1">Belongs to the universal ribosomal protein uL2 family.</text>
</comment>
<dbReference type="GO" id="GO:0003735">
    <property type="term" value="F:structural constituent of ribosome"/>
    <property type="evidence" value="ECO:0007669"/>
    <property type="project" value="InterPro"/>
</dbReference>
<accession>A0A5D2DQ01</accession>
<keyword evidence="2" id="KW-0689">Ribosomal protein</keyword>
<dbReference type="Proteomes" id="UP000323506">
    <property type="component" value="Chromosome D01"/>
</dbReference>
<dbReference type="Gene3D" id="2.40.50.140">
    <property type="entry name" value="Nucleic acid-binding proteins"/>
    <property type="match status" value="1"/>
</dbReference>
<proteinExistence type="inferred from homology"/>
<dbReference type="GO" id="GO:0022625">
    <property type="term" value="C:cytosolic large ribosomal subunit"/>
    <property type="evidence" value="ECO:0007669"/>
    <property type="project" value="TreeGrafter"/>
</dbReference>
<dbReference type="FunFam" id="2.40.50.140:FF:000020">
    <property type="entry name" value="60S ribosomal protein L2"/>
    <property type="match status" value="1"/>
</dbReference>
<protein>
    <recommendedName>
        <fullName evidence="4">Large ribosomal subunit protein uL2 RNA-binding domain-containing protein</fullName>
    </recommendedName>
</protein>
<feature type="domain" description="Large ribosomal subunit protein uL2 RNA-binding" evidence="4">
    <location>
        <begin position="50"/>
        <end position="129"/>
    </location>
</feature>
<evidence type="ECO:0000256" key="2">
    <source>
        <dbReference type="ARBA" id="ARBA00022980"/>
    </source>
</evidence>
<dbReference type="InterPro" id="IPR022666">
    <property type="entry name" value="Ribosomal_uL2_RNA-bd_dom"/>
</dbReference>
<reference evidence="5 6" key="1">
    <citation type="submission" date="2019-06" db="EMBL/GenBank/DDBJ databases">
        <title>WGS assembly of Gossypium darwinii.</title>
        <authorList>
            <person name="Chen Z.J."/>
            <person name="Sreedasyam A."/>
            <person name="Ando A."/>
            <person name="Song Q."/>
            <person name="De L."/>
            <person name="Hulse-Kemp A."/>
            <person name="Ding M."/>
            <person name="Ye W."/>
            <person name="Kirkbride R."/>
            <person name="Jenkins J."/>
            <person name="Plott C."/>
            <person name="Lovell J."/>
            <person name="Lin Y.-M."/>
            <person name="Vaughn R."/>
            <person name="Liu B."/>
            <person name="Li W."/>
            <person name="Simpson S."/>
            <person name="Scheffler B."/>
            <person name="Saski C."/>
            <person name="Grover C."/>
            <person name="Hu G."/>
            <person name="Conover J."/>
            <person name="Carlson J."/>
            <person name="Shu S."/>
            <person name="Boston L."/>
            <person name="Williams M."/>
            <person name="Peterson D."/>
            <person name="Mcgee K."/>
            <person name="Jones D."/>
            <person name="Wendel J."/>
            <person name="Stelly D."/>
            <person name="Grimwood J."/>
            <person name="Schmutz J."/>
        </authorList>
    </citation>
    <scope>NUCLEOTIDE SEQUENCE [LARGE SCALE GENOMIC DNA]</scope>
    <source>
        <strain evidence="5">1808015.09</strain>
    </source>
</reference>
<gene>
    <name evidence="5" type="ORF">ES288_D01G148000v1</name>
</gene>
<sequence length="140" mass="16584">MKYMWTIIRDNLFIRFSSKPLPYFTTLCRIQERVLTAVQIGRVIRAQHKGVGSVFKAHTYHRKGLARFRSLNFGERNGYLKSVVTDVIYDLGRDTPLARVVFRHPFRYRKQKELFVAAEGMYTRQFVYCVIVFFGHSRLI</sequence>
<keyword evidence="6" id="KW-1185">Reference proteome</keyword>
<dbReference type="InterPro" id="IPR002171">
    <property type="entry name" value="Ribosomal_uL2"/>
</dbReference>
<evidence type="ECO:0000259" key="4">
    <source>
        <dbReference type="SMART" id="SM01383"/>
    </source>
</evidence>
<dbReference type="GO" id="GO:0002181">
    <property type="term" value="P:cytoplasmic translation"/>
    <property type="evidence" value="ECO:0007669"/>
    <property type="project" value="TreeGrafter"/>
</dbReference>
<keyword evidence="3" id="KW-0687">Ribonucleoprotein</keyword>
<organism evidence="5 6">
    <name type="scientific">Gossypium darwinii</name>
    <name type="common">Darwin's cotton</name>
    <name type="synonym">Gossypium barbadense var. darwinii</name>
    <dbReference type="NCBI Taxonomy" id="34276"/>
    <lineage>
        <taxon>Eukaryota</taxon>
        <taxon>Viridiplantae</taxon>
        <taxon>Streptophyta</taxon>
        <taxon>Embryophyta</taxon>
        <taxon>Tracheophyta</taxon>
        <taxon>Spermatophyta</taxon>
        <taxon>Magnoliopsida</taxon>
        <taxon>eudicotyledons</taxon>
        <taxon>Gunneridae</taxon>
        <taxon>Pentapetalae</taxon>
        <taxon>rosids</taxon>
        <taxon>malvids</taxon>
        <taxon>Malvales</taxon>
        <taxon>Malvaceae</taxon>
        <taxon>Malvoideae</taxon>
        <taxon>Gossypium</taxon>
    </lineage>
</organism>
<dbReference type="SUPFAM" id="SSF50249">
    <property type="entry name" value="Nucleic acid-binding proteins"/>
    <property type="match status" value="1"/>
</dbReference>
<dbReference type="PANTHER" id="PTHR13691:SF16">
    <property type="entry name" value="LARGE RIBOSOMAL SUBUNIT PROTEIN UL2"/>
    <property type="match status" value="1"/>
</dbReference>
<dbReference type="GO" id="GO:0003723">
    <property type="term" value="F:RNA binding"/>
    <property type="evidence" value="ECO:0007669"/>
    <property type="project" value="TreeGrafter"/>
</dbReference>
<name>A0A5D2DQ01_GOSDA</name>
<dbReference type="AlphaFoldDB" id="A0A5D2DQ01"/>